<reference evidence="3" key="1">
    <citation type="submission" date="2025-08" db="UniProtKB">
        <authorList>
            <consortium name="RefSeq"/>
        </authorList>
    </citation>
    <scope>IDENTIFICATION</scope>
    <source>
        <tissue evidence="3">Ear skin</tissue>
    </source>
</reference>
<dbReference type="KEGG" id="cfr:106728598"/>
<evidence type="ECO:0000313" key="3">
    <source>
        <dbReference type="RefSeq" id="XP_032317422.1"/>
    </source>
</evidence>
<dbReference type="AlphaFoldDB" id="A0A8B8RHR3"/>
<gene>
    <name evidence="3" type="primary">LOC106728598</name>
</gene>
<evidence type="ECO:0000313" key="2">
    <source>
        <dbReference type="Proteomes" id="UP000694856"/>
    </source>
</evidence>
<name>A0A8B8RHR3_CAMFR</name>
<organism evidence="2 3">
    <name type="scientific">Camelus ferus</name>
    <name type="common">Wild bactrian camel</name>
    <name type="synonym">Camelus bactrianus ferus</name>
    <dbReference type="NCBI Taxonomy" id="419612"/>
    <lineage>
        <taxon>Eukaryota</taxon>
        <taxon>Metazoa</taxon>
        <taxon>Chordata</taxon>
        <taxon>Craniata</taxon>
        <taxon>Vertebrata</taxon>
        <taxon>Euteleostomi</taxon>
        <taxon>Mammalia</taxon>
        <taxon>Eutheria</taxon>
        <taxon>Laurasiatheria</taxon>
        <taxon>Artiodactyla</taxon>
        <taxon>Tylopoda</taxon>
        <taxon>Camelidae</taxon>
        <taxon>Camelus</taxon>
    </lineage>
</organism>
<feature type="compositionally biased region" description="Polar residues" evidence="1">
    <location>
        <begin position="122"/>
        <end position="136"/>
    </location>
</feature>
<feature type="compositionally biased region" description="Low complexity" evidence="1">
    <location>
        <begin position="44"/>
        <end position="55"/>
    </location>
</feature>
<dbReference type="GeneID" id="106728598"/>
<feature type="region of interest" description="Disordered" evidence="1">
    <location>
        <begin position="229"/>
        <end position="249"/>
    </location>
</feature>
<dbReference type="RefSeq" id="XP_032317422.1">
    <property type="nucleotide sequence ID" value="XM_032461531.1"/>
</dbReference>
<keyword evidence="2" id="KW-1185">Reference proteome</keyword>
<feature type="compositionally biased region" description="Basic and acidic residues" evidence="1">
    <location>
        <begin position="34"/>
        <end position="43"/>
    </location>
</feature>
<feature type="region of interest" description="Disordered" evidence="1">
    <location>
        <begin position="1"/>
        <end position="137"/>
    </location>
</feature>
<dbReference type="Proteomes" id="UP000694856">
    <property type="component" value="Chromosome 19"/>
</dbReference>
<accession>A0A8B8RHR3</accession>
<sequence>MSKFVHPGWTRPPGPVGCWLCSFPNADDAASQEKTPKHPRLEPRGASTTAPTSPAGTPPPRQPASLRGPPGRAERDSPRSPSSRAGDSGRGRRVAAPGGSAALTDPGGVQGPLPRRRAGVSGWSQRSPRSPGQSYMTGRAFIHPHHRHRGNSRSFSVDYLLIFKAPLRVSVATCERCLLCWAVGDRGRFRQQVTLSRQRPLCSDAPRLPHGAGAEHLGASLRGPRKTLTATRHQGNGRGEHRPNTLGWL</sequence>
<protein>
    <submittedName>
        <fullName evidence="3">Collagen alpha-1(I) chain-like</fullName>
    </submittedName>
</protein>
<evidence type="ECO:0000256" key="1">
    <source>
        <dbReference type="SAM" id="MobiDB-lite"/>
    </source>
</evidence>
<proteinExistence type="predicted"/>